<evidence type="ECO:0000256" key="1">
    <source>
        <dbReference type="SAM" id="SignalP"/>
    </source>
</evidence>
<reference evidence="2" key="1">
    <citation type="submission" date="2023-03" db="EMBL/GenBank/DDBJ databases">
        <title>Andean soil-derived lignocellulolytic bacterial consortium as a source of novel taxa and putative plastic-active enzymes.</title>
        <authorList>
            <person name="Diaz-Garcia L."/>
            <person name="Chuvochina M."/>
            <person name="Feuerriegel G."/>
            <person name="Bunk B."/>
            <person name="Sproer C."/>
            <person name="Streit W.R."/>
            <person name="Rodriguez L.M."/>
            <person name="Overmann J."/>
            <person name="Jimenez D.J."/>
        </authorList>
    </citation>
    <scope>NUCLEOTIDE SEQUENCE</scope>
    <source>
        <strain evidence="2">MAG 26</strain>
    </source>
</reference>
<name>A0AAJ5X8X0_9SPHN</name>
<keyword evidence="1" id="KW-0732">Signal</keyword>
<sequence length="132" mass="14094">MSLLLAALALALAPAGSETQAAPAPQAGTSSASYADAIRCQAFYVVYASLLDRDSDDYQDAADTFDEWYDFTAASYPDSAGYHHDTDLQAEIERIDGELGKVEDEAEAEKALSGYLDQCTAIEPSSDQPTVD</sequence>
<dbReference type="KEGG" id="acob:P0Y56_00410"/>
<evidence type="ECO:0000313" key="3">
    <source>
        <dbReference type="Proteomes" id="UP001218362"/>
    </source>
</evidence>
<protein>
    <submittedName>
        <fullName evidence="2">Uncharacterized protein</fullName>
    </submittedName>
</protein>
<dbReference type="Proteomes" id="UP001218362">
    <property type="component" value="Chromosome"/>
</dbReference>
<gene>
    <name evidence="2" type="ORF">P0Y56_00410</name>
</gene>
<accession>A0AAJ5X8X0</accession>
<dbReference type="EMBL" id="CP119316">
    <property type="protein sequence ID" value="WEK46787.1"/>
    <property type="molecule type" value="Genomic_DNA"/>
</dbReference>
<organism evidence="2 3">
    <name type="scientific">Candidatus Andeanibacterium colombiense</name>
    <dbReference type="NCBI Taxonomy" id="3121345"/>
    <lineage>
        <taxon>Bacteria</taxon>
        <taxon>Pseudomonadati</taxon>
        <taxon>Pseudomonadota</taxon>
        <taxon>Alphaproteobacteria</taxon>
        <taxon>Sphingomonadales</taxon>
        <taxon>Sphingomonadaceae</taxon>
        <taxon>Candidatus Andeanibacterium</taxon>
    </lineage>
</organism>
<feature type="signal peptide" evidence="1">
    <location>
        <begin position="1"/>
        <end position="21"/>
    </location>
</feature>
<evidence type="ECO:0000313" key="2">
    <source>
        <dbReference type="EMBL" id="WEK46787.1"/>
    </source>
</evidence>
<dbReference type="AlphaFoldDB" id="A0AAJ5X8X0"/>
<proteinExistence type="predicted"/>
<feature type="chain" id="PRO_5042525123" evidence="1">
    <location>
        <begin position="22"/>
        <end position="132"/>
    </location>
</feature>